<gene>
    <name evidence="3" type="ORF">LEA_18418</name>
</gene>
<dbReference type="AlphaFoldDB" id="K1S204"/>
<keyword evidence="1" id="KW-0732">Signal</keyword>
<dbReference type="PANTHER" id="PTHR21666">
    <property type="entry name" value="PEPTIDASE-RELATED"/>
    <property type="match status" value="1"/>
</dbReference>
<protein>
    <submittedName>
        <fullName evidence="3">Protein containing Peptidase M23 domain protein</fullName>
    </submittedName>
</protein>
<evidence type="ECO:0000259" key="2">
    <source>
        <dbReference type="Pfam" id="PF01551"/>
    </source>
</evidence>
<sequence>MGTPVYAAADGTVETAYRWNGRRTQGDTNSYGNMLKLRHADYRGGRLETLYAHLSKLCVAQGETVYEGQLIGYSGDTGNCYGAHLHFEVRYKNRRVHPLNWLDADFAAASTAVRLGGYQSVARPAAEKTQPAQMQMVTVGPISNGDAARLYALCGDLGLVESGLYHAAYTEV</sequence>
<dbReference type="Pfam" id="PF01551">
    <property type="entry name" value="Peptidase_M23"/>
    <property type="match status" value="1"/>
</dbReference>
<dbReference type="SUPFAM" id="SSF51261">
    <property type="entry name" value="Duplicated hybrid motif"/>
    <property type="match status" value="1"/>
</dbReference>
<name>K1S204_9ZZZZ</name>
<dbReference type="CDD" id="cd12797">
    <property type="entry name" value="M23_peptidase"/>
    <property type="match status" value="1"/>
</dbReference>
<dbReference type="InterPro" id="IPR050570">
    <property type="entry name" value="Cell_wall_metabolism_enzyme"/>
</dbReference>
<dbReference type="Gene3D" id="2.70.70.10">
    <property type="entry name" value="Glucose Permease (Domain IIA)"/>
    <property type="match status" value="1"/>
</dbReference>
<dbReference type="EMBL" id="AJWY01012634">
    <property type="protein sequence ID" value="EKC49394.1"/>
    <property type="molecule type" value="Genomic_DNA"/>
</dbReference>
<evidence type="ECO:0000313" key="3">
    <source>
        <dbReference type="EMBL" id="EKC49394.1"/>
    </source>
</evidence>
<proteinExistence type="predicted"/>
<organism evidence="3">
    <name type="scientific">human gut metagenome</name>
    <dbReference type="NCBI Taxonomy" id="408170"/>
    <lineage>
        <taxon>unclassified sequences</taxon>
        <taxon>metagenomes</taxon>
        <taxon>organismal metagenomes</taxon>
    </lineage>
</organism>
<dbReference type="PANTHER" id="PTHR21666:SF289">
    <property type="entry name" value="L-ALA--D-GLU ENDOPEPTIDASE"/>
    <property type="match status" value="1"/>
</dbReference>
<dbReference type="InterPro" id="IPR016047">
    <property type="entry name" value="M23ase_b-sheet_dom"/>
</dbReference>
<dbReference type="InterPro" id="IPR011055">
    <property type="entry name" value="Dup_hybrid_motif"/>
</dbReference>
<accession>K1S204</accession>
<reference evidence="3" key="1">
    <citation type="journal article" date="2013" name="Environ. Microbiol.">
        <title>Microbiota from the distal guts of lean and obese adolescents exhibit partial functional redundancy besides clear differences in community structure.</title>
        <authorList>
            <person name="Ferrer M."/>
            <person name="Ruiz A."/>
            <person name="Lanza F."/>
            <person name="Haange S.B."/>
            <person name="Oberbach A."/>
            <person name="Till H."/>
            <person name="Bargiela R."/>
            <person name="Campoy C."/>
            <person name="Segura M.T."/>
            <person name="Richter M."/>
            <person name="von Bergen M."/>
            <person name="Seifert J."/>
            <person name="Suarez A."/>
        </authorList>
    </citation>
    <scope>NUCLEOTIDE SEQUENCE</scope>
</reference>
<comment type="caution">
    <text evidence="3">The sequence shown here is derived from an EMBL/GenBank/DDBJ whole genome shotgun (WGS) entry which is preliminary data.</text>
</comment>
<evidence type="ECO:0000256" key="1">
    <source>
        <dbReference type="ARBA" id="ARBA00022729"/>
    </source>
</evidence>
<dbReference type="GO" id="GO:0004222">
    <property type="term" value="F:metalloendopeptidase activity"/>
    <property type="evidence" value="ECO:0007669"/>
    <property type="project" value="TreeGrafter"/>
</dbReference>
<feature type="domain" description="M23ase beta-sheet core" evidence="2">
    <location>
        <begin position="2"/>
        <end position="98"/>
    </location>
</feature>